<feature type="active site" description="Nucleophile" evidence="10">
    <location>
        <position position="653"/>
    </location>
</feature>
<evidence type="ECO:0000259" key="12">
    <source>
        <dbReference type="PROSITE" id="PS51253"/>
    </source>
</evidence>
<keyword evidence="4 10" id="KW-0489">Methyltransferase</keyword>
<feature type="compositionally biased region" description="Polar residues" evidence="11">
    <location>
        <begin position="148"/>
        <end position="163"/>
    </location>
</feature>
<dbReference type="PROSITE" id="PS51253">
    <property type="entry name" value="HTH_CENPB"/>
    <property type="match status" value="1"/>
</dbReference>
<evidence type="ECO:0000313" key="15">
    <source>
        <dbReference type="Proteomes" id="UP000747542"/>
    </source>
</evidence>
<dbReference type="Gene3D" id="1.10.10.60">
    <property type="entry name" value="Homeodomain-like"/>
    <property type="match status" value="1"/>
</dbReference>
<feature type="binding site" evidence="10">
    <location>
        <position position="596"/>
    </location>
    <ligand>
        <name>S-adenosyl-L-methionine</name>
        <dbReference type="ChEBI" id="CHEBI:59789"/>
    </ligand>
</feature>
<dbReference type="GO" id="GO:0070475">
    <property type="term" value="P:rRNA base methylation"/>
    <property type="evidence" value="ECO:0007669"/>
    <property type="project" value="TreeGrafter"/>
</dbReference>
<accession>A0A8J5K2G5</accession>
<evidence type="ECO:0000259" key="13">
    <source>
        <dbReference type="PROSITE" id="PS51686"/>
    </source>
</evidence>
<sequence>DEEKKLSRRQRVRAQKRANKNNSKDENPAKKLKKLQPLQEEGNNNTGTRRSGHFCIHRHADVNCSSRQFNALAWSGRATMFLDCLLSRVSTISLPRGNIIFFRVYLQISMNPYECLGDLYFMLLFCVVVDELDSEGEGQDSSDELEEQPTTQKHVQQVSQSKTKFALFENEESDDGSEGEESENDNAEEDSADDEDDDDDHDIEEASKKLEKKEKENIAAGDAYLEEAAEKVGVQIPSLEEVQKELEESPDLSNINSRIKDTAFVLADFSAASARKHMKVPKDKELEEAVYKWFVQQRACEVKVCGVEIAKAADKQAQYLGIPFKASDGWLWRFRNRHGIRNRKLHVPEDKDDVVNDTRGQHTLANIKKYKLKSAIFNFAVSWKDIKIKRREEGRSRSEYMSIFQSDLSAYYSYNTFLIEKLLDMFGPTEVIEFLEANELPRPVTVRTNTLKTRRKVLAAALIARGIDVDLISWSKVGLIVMRTPGNVTLGATPEYLAGHYILQGASSFLPVMALSPKEGEKILDMCAAPGGKSTHIAAIMRNTGMVVCNDINRDRVKALVGNFHRMGITNSVIISHDGRVFPKMMPRAFDRVLLDAPCSGTGVISKDERVKTSKDPKDIQRCSHLQKELILAAIDSVHKFDGQNGYIVYSTCSVLVEENEAVIEYALKKRNVKLVPTGLDIGKSGYVNYRENRFNPMMQLCKRIYPHSYNMDGFFVAKLKKLSEVEKKTDEDESEAGKS</sequence>
<dbReference type="Gene3D" id="3.30.70.1170">
    <property type="entry name" value="Sun protein, domain 3"/>
    <property type="match status" value="1"/>
</dbReference>
<feature type="compositionally biased region" description="Acidic residues" evidence="11">
    <location>
        <begin position="169"/>
        <end position="201"/>
    </location>
</feature>
<feature type="binding site" evidence="10">
    <location>
        <position position="551"/>
    </location>
    <ligand>
        <name>S-adenosyl-L-methionine</name>
        <dbReference type="ChEBI" id="CHEBI:59789"/>
    </ligand>
</feature>
<dbReference type="InterPro" id="IPR029063">
    <property type="entry name" value="SAM-dependent_MTases_sf"/>
</dbReference>
<dbReference type="InterPro" id="IPR018314">
    <property type="entry name" value="RsmB/NOL1/NOP2-like_CS"/>
</dbReference>
<dbReference type="Pfam" id="PF22458">
    <property type="entry name" value="RsmF-B_ferredox"/>
    <property type="match status" value="1"/>
</dbReference>
<dbReference type="SMART" id="SM00674">
    <property type="entry name" value="CENPB"/>
    <property type="match status" value="1"/>
</dbReference>
<feature type="non-terminal residue" evidence="14">
    <location>
        <position position="1"/>
    </location>
</feature>
<dbReference type="InterPro" id="IPR023267">
    <property type="entry name" value="RCMT"/>
</dbReference>
<reference evidence="14" key="1">
    <citation type="journal article" date="2021" name="Sci. Adv.">
        <title>The American lobster genome reveals insights on longevity, neural, and immune adaptations.</title>
        <authorList>
            <person name="Polinski J.M."/>
            <person name="Zimin A.V."/>
            <person name="Clark K.F."/>
            <person name="Kohn A.B."/>
            <person name="Sadowski N."/>
            <person name="Timp W."/>
            <person name="Ptitsyn A."/>
            <person name="Khanna P."/>
            <person name="Romanova D.Y."/>
            <person name="Williams P."/>
            <person name="Greenwood S.J."/>
            <person name="Moroz L.L."/>
            <person name="Walt D.R."/>
            <person name="Bodnar A.G."/>
        </authorList>
    </citation>
    <scope>NUCLEOTIDE SEQUENCE</scope>
    <source>
        <strain evidence="14">GMGI-L3</strain>
    </source>
</reference>
<dbReference type="EMBL" id="JAHLQT010020073">
    <property type="protein sequence ID" value="KAG7168372.1"/>
    <property type="molecule type" value="Genomic_DNA"/>
</dbReference>
<dbReference type="NCBIfam" id="TIGR00446">
    <property type="entry name" value="nop2p"/>
    <property type="match status" value="1"/>
</dbReference>
<dbReference type="InterPro" id="IPR009057">
    <property type="entry name" value="Homeodomain-like_sf"/>
</dbReference>
<dbReference type="PROSITE" id="PS51686">
    <property type="entry name" value="SAM_MT_RSMB_NOP"/>
    <property type="match status" value="1"/>
</dbReference>
<keyword evidence="15" id="KW-1185">Reference proteome</keyword>
<dbReference type="GO" id="GO:0009383">
    <property type="term" value="F:rRNA (cytosine-C5-)-methyltransferase activity"/>
    <property type="evidence" value="ECO:0007669"/>
    <property type="project" value="TreeGrafter"/>
</dbReference>
<keyword evidence="9" id="KW-0539">Nucleus</keyword>
<evidence type="ECO:0000256" key="8">
    <source>
        <dbReference type="ARBA" id="ARBA00023125"/>
    </source>
</evidence>
<keyword evidence="7 10" id="KW-0694">RNA-binding</keyword>
<evidence type="ECO:0000256" key="4">
    <source>
        <dbReference type="ARBA" id="ARBA00022603"/>
    </source>
</evidence>
<evidence type="ECO:0000256" key="1">
    <source>
        <dbReference type="ARBA" id="ARBA00004604"/>
    </source>
</evidence>
<dbReference type="GO" id="GO:0000470">
    <property type="term" value="P:maturation of LSU-rRNA"/>
    <property type="evidence" value="ECO:0007669"/>
    <property type="project" value="TreeGrafter"/>
</dbReference>
<evidence type="ECO:0000313" key="14">
    <source>
        <dbReference type="EMBL" id="KAG7168372.1"/>
    </source>
</evidence>
<organism evidence="14 15">
    <name type="scientific">Homarus americanus</name>
    <name type="common">American lobster</name>
    <dbReference type="NCBI Taxonomy" id="6706"/>
    <lineage>
        <taxon>Eukaryota</taxon>
        <taxon>Metazoa</taxon>
        <taxon>Ecdysozoa</taxon>
        <taxon>Arthropoda</taxon>
        <taxon>Crustacea</taxon>
        <taxon>Multicrustacea</taxon>
        <taxon>Malacostraca</taxon>
        <taxon>Eumalacostraca</taxon>
        <taxon>Eucarida</taxon>
        <taxon>Decapoda</taxon>
        <taxon>Pleocyemata</taxon>
        <taxon>Astacidea</taxon>
        <taxon>Nephropoidea</taxon>
        <taxon>Nephropidae</taxon>
        <taxon>Homarus</taxon>
    </lineage>
</organism>
<keyword evidence="5 10" id="KW-0808">Transferase</keyword>
<evidence type="ECO:0000256" key="11">
    <source>
        <dbReference type="SAM" id="MobiDB-lite"/>
    </source>
</evidence>
<feature type="region of interest" description="Disordered" evidence="11">
    <location>
        <begin position="136"/>
        <end position="201"/>
    </location>
</feature>
<dbReference type="AlphaFoldDB" id="A0A8J5K2G5"/>
<dbReference type="Pfam" id="PF03221">
    <property type="entry name" value="HTH_Tnp_Tc5"/>
    <property type="match status" value="1"/>
</dbReference>
<dbReference type="InterPro" id="IPR006600">
    <property type="entry name" value="HTH_CenpB_DNA-bd_dom"/>
</dbReference>
<dbReference type="PROSITE" id="PS01153">
    <property type="entry name" value="NOL1_NOP2_SUN"/>
    <property type="match status" value="1"/>
</dbReference>
<dbReference type="PANTHER" id="PTHR22807">
    <property type="entry name" value="NOP2 YEAST -RELATED NOL1/NOP2/FMU SUN DOMAIN-CONTAINING"/>
    <property type="match status" value="1"/>
</dbReference>
<evidence type="ECO:0000256" key="3">
    <source>
        <dbReference type="ARBA" id="ARBA00022517"/>
    </source>
</evidence>
<comment type="similarity">
    <text evidence="2 10">Belongs to the class I-like SAM-binding methyltransferase superfamily. RsmB/NOP family.</text>
</comment>
<evidence type="ECO:0000256" key="9">
    <source>
        <dbReference type="ARBA" id="ARBA00023242"/>
    </source>
</evidence>
<protein>
    <submittedName>
        <fullName evidence="14">28S rRNA (Cytosine-C(5))-methyltransferase-like 1</fullName>
    </submittedName>
</protein>
<feature type="compositionally biased region" description="Basic residues" evidence="11">
    <location>
        <begin position="1"/>
        <end position="19"/>
    </location>
</feature>
<evidence type="ECO:0000256" key="2">
    <source>
        <dbReference type="ARBA" id="ARBA00007494"/>
    </source>
</evidence>
<feature type="region of interest" description="Disordered" evidence="11">
    <location>
        <begin position="1"/>
        <end position="50"/>
    </location>
</feature>
<dbReference type="PRINTS" id="PR02012">
    <property type="entry name" value="RCMTNOP2"/>
</dbReference>
<name>A0A8J5K2G5_HOMAM</name>
<dbReference type="GO" id="GO:0003677">
    <property type="term" value="F:DNA binding"/>
    <property type="evidence" value="ECO:0007669"/>
    <property type="project" value="UniProtKB-KW"/>
</dbReference>
<dbReference type="GO" id="GO:0003723">
    <property type="term" value="F:RNA binding"/>
    <property type="evidence" value="ECO:0007669"/>
    <property type="project" value="UniProtKB-UniRule"/>
</dbReference>
<keyword evidence="8" id="KW-0238">DNA-binding</keyword>
<dbReference type="InterPro" id="IPR023273">
    <property type="entry name" value="RCMT_NOP2"/>
</dbReference>
<comment type="subcellular location">
    <subcellularLocation>
        <location evidence="1">Nucleus</location>
        <location evidence="1">Nucleolus</location>
    </subcellularLocation>
</comment>
<dbReference type="InterPro" id="IPR054728">
    <property type="entry name" value="RsmB-like_ferredoxin"/>
</dbReference>
<dbReference type="InterPro" id="IPR011023">
    <property type="entry name" value="Nop2p"/>
</dbReference>
<dbReference type="PANTHER" id="PTHR22807:SF30">
    <property type="entry name" value="28S RRNA (CYTOSINE(4447)-C(5))-METHYLTRANSFERASE-RELATED"/>
    <property type="match status" value="1"/>
</dbReference>
<dbReference type="PRINTS" id="PR02008">
    <property type="entry name" value="RCMTFAMILY"/>
</dbReference>
<dbReference type="Pfam" id="PF01189">
    <property type="entry name" value="Methyltr_RsmB-F"/>
    <property type="match status" value="1"/>
</dbReference>
<dbReference type="InterPro" id="IPR001678">
    <property type="entry name" value="MeTrfase_RsmB-F_NOP2_dom"/>
</dbReference>
<dbReference type="GO" id="GO:0005730">
    <property type="term" value="C:nucleolus"/>
    <property type="evidence" value="ECO:0007669"/>
    <property type="project" value="UniProtKB-SubCell"/>
</dbReference>
<dbReference type="SUPFAM" id="SSF46689">
    <property type="entry name" value="Homeodomain-like"/>
    <property type="match status" value="1"/>
</dbReference>
<dbReference type="Gene3D" id="3.40.50.150">
    <property type="entry name" value="Vaccinia Virus protein VP39"/>
    <property type="match status" value="1"/>
</dbReference>
<evidence type="ECO:0000256" key="10">
    <source>
        <dbReference type="PROSITE-ProRule" id="PRU01023"/>
    </source>
</evidence>
<comment type="caution">
    <text evidence="14">The sequence shown here is derived from an EMBL/GenBank/DDBJ whole genome shotgun (WGS) entry which is preliminary data.</text>
</comment>
<evidence type="ECO:0000256" key="6">
    <source>
        <dbReference type="ARBA" id="ARBA00022691"/>
    </source>
</evidence>
<feature type="binding site" evidence="10">
    <location>
        <position position="578"/>
    </location>
    <ligand>
        <name>S-adenosyl-L-methionine</name>
        <dbReference type="ChEBI" id="CHEBI:59789"/>
    </ligand>
</feature>
<gene>
    <name evidence="14" type="primary">Nsun-L1</name>
    <name evidence="14" type="ORF">Hamer_G002400</name>
</gene>
<proteinExistence type="inferred from homology"/>
<dbReference type="Proteomes" id="UP000747542">
    <property type="component" value="Unassembled WGS sequence"/>
</dbReference>
<feature type="compositionally biased region" description="Acidic residues" evidence="11">
    <location>
        <begin position="136"/>
        <end position="147"/>
    </location>
</feature>
<evidence type="ECO:0000256" key="5">
    <source>
        <dbReference type="ARBA" id="ARBA00022679"/>
    </source>
</evidence>
<keyword evidence="3" id="KW-0690">Ribosome biogenesis</keyword>
<keyword evidence="6 10" id="KW-0949">S-adenosyl-L-methionine</keyword>
<evidence type="ECO:0000256" key="7">
    <source>
        <dbReference type="ARBA" id="ARBA00022884"/>
    </source>
</evidence>
<dbReference type="InterPro" id="IPR049560">
    <property type="entry name" value="MeTrfase_RsmB-F_NOP2_cat"/>
</dbReference>
<dbReference type="SUPFAM" id="SSF53335">
    <property type="entry name" value="S-adenosyl-L-methionine-dependent methyltransferases"/>
    <property type="match status" value="1"/>
</dbReference>
<feature type="binding site" evidence="10">
    <location>
        <begin position="527"/>
        <end position="533"/>
    </location>
    <ligand>
        <name>S-adenosyl-L-methionine</name>
        <dbReference type="ChEBI" id="CHEBI:59789"/>
    </ligand>
</feature>
<feature type="domain" description="SAM-dependent MTase RsmB/NOP-type" evidence="13">
    <location>
        <begin position="434"/>
        <end position="723"/>
    </location>
</feature>
<feature type="domain" description="HTH CENPB-type" evidence="12">
    <location>
        <begin position="274"/>
        <end position="344"/>
    </location>
</feature>